<dbReference type="EMBL" id="UARK01000001">
    <property type="protein sequence ID" value="SPW24438.1"/>
    <property type="molecule type" value="Genomic_DNA"/>
</dbReference>
<dbReference type="AlphaFoldDB" id="A0A6H9XLA6"/>
<evidence type="ECO:0000313" key="2">
    <source>
        <dbReference type="Proteomes" id="UP000249886"/>
    </source>
</evidence>
<reference evidence="1 2" key="1">
    <citation type="submission" date="2018-06" db="EMBL/GenBank/DDBJ databases">
        <authorList>
            <consortium name="Pathogen Informatics"/>
            <person name="Doyle S."/>
        </authorList>
    </citation>
    <scope>NUCLEOTIDE SEQUENCE [LARGE SCALE GENOMIC DNA]</scope>
    <source>
        <strain evidence="1 2">NCTC10254</strain>
    </source>
</reference>
<name>A0A6H9XLA6_9CORY</name>
<dbReference type="GeneID" id="84574745"/>
<proteinExistence type="predicted"/>
<gene>
    <name evidence="1" type="ORF">NCTC10254_00817</name>
</gene>
<dbReference type="RefSeq" id="WP_040432158.1">
    <property type="nucleotide sequence ID" value="NZ_CP050134.2"/>
</dbReference>
<sequence length="142" mass="16139">MTVQESISLCCISCFVCRFDALPAAKQRYLERLSETRKKYEVVLASEQVYNLGQSDMLFELLLKEIVAFGEPLSEEEKEEYSTFMVNTIVSVPKDDNDDAAWGLIDLLEMDYADEFPAVFPSHTRVITMSPTGQETPGFTFQ</sequence>
<evidence type="ECO:0000313" key="1">
    <source>
        <dbReference type="EMBL" id="SPW24438.1"/>
    </source>
</evidence>
<accession>A0A6H9XLA6</accession>
<dbReference type="Proteomes" id="UP000249886">
    <property type="component" value="Unassembled WGS sequence"/>
</dbReference>
<organism evidence="1 2">
    <name type="scientific">Corynebacterium matruchotii</name>
    <dbReference type="NCBI Taxonomy" id="43768"/>
    <lineage>
        <taxon>Bacteria</taxon>
        <taxon>Bacillati</taxon>
        <taxon>Actinomycetota</taxon>
        <taxon>Actinomycetes</taxon>
        <taxon>Mycobacteriales</taxon>
        <taxon>Corynebacteriaceae</taxon>
        <taxon>Corynebacterium</taxon>
    </lineage>
</organism>
<protein>
    <submittedName>
        <fullName evidence="1">Uncharacterized protein</fullName>
    </submittedName>
</protein>
<comment type="caution">
    <text evidence="1">The sequence shown here is derived from an EMBL/GenBank/DDBJ whole genome shotgun (WGS) entry which is preliminary data.</text>
</comment>